<proteinExistence type="predicted"/>
<dbReference type="EMBL" id="ACGO02000001">
    <property type="protein sequence ID" value="EFJ69624.1"/>
    <property type="molecule type" value="Genomic_DNA"/>
</dbReference>
<protein>
    <submittedName>
        <fullName evidence="1">Uncharacterized protein</fullName>
    </submittedName>
</protein>
<gene>
    <name evidence="1" type="ORF">HMPREF0514_10068</name>
</gene>
<reference evidence="1 2" key="1">
    <citation type="submission" date="2010-06" db="EMBL/GenBank/DDBJ databases">
        <authorList>
            <person name="Muzny D."/>
            <person name="Qin X."/>
            <person name="Buhay C."/>
            <person name="Dugan-Rocha S."/>
            <person name="Ding Y."/>
            <person name="Chen G."/>
            <person name="Hawes A."/>
            <person name="Holder M."/>
            <person name="Jhangiani S."/>
            <person name="Johnson A."/>
            <person name="Khan Z."/>
            <person name="Li Z."/>
            <person name="Liu W."/>
            <person name="Liu X."/>
            <person name="Perez L."/>
            <person name="Shen H."/>
            <person name="Wang Q."/>
            <person name="Watt J."/>
            <person name="Xi L."/>
            <person name="Xin Y."/>
            <person name="Zhou J."/>
            <person name="Deng J."/>
            <person name="Jiang H."/>
            <person name="Liu Y."/>
            <person name="Qu J."/>
            <person name="Song X.-Z."/>
            <person name="Zhang L."/>
            <person name="Villasana D."/>
            <person name="Johnson A."/>
            <person name="Liu J."/>
            <person name="Liyanage D."/>
            <person name="Lorensuhewa L."/>
            <person name="Robinson T."/>
            <person name="Song A."/>
            <person name="Song B.-B."/>
            <person name="Dinh H."/>
            <person name="Thornton R."/>
            <person name="Coyle M."/>
            <person name="Francisco L."/>
            <person name="Jackson L."/>
            <person name="Javaid M."/>
            <person name="Korchina V."/>
            <person name="Kovar C."/>
            <person name="Mata R."/>
            <person name="Mathew T."/>
            <person name="Ngo R."/>
            <person name="Nguyen L."/>
            <person name="Nguyen N."/>
            <person name="Okwuonu G."/>
            <person name="Ongeri F."/>
            <person name="Pham C."/>
            <person name="Simmons D."/>
            <person name="Wilczek-Boney K."/>
            <person name="Hale W."/>
            <person name="Jakkamsetti A."/>
            <person name="Pham P."/>
            <person name="Ruth R."/>
            <person name="San Lucas F."/>
            <person name="Warren J."/>
            <person name="Zhang J."/>
            <person name="Zhao Z."/>
            <person name="Zhou C."/>
            <person name="Zhu D."/>
            <person name="Lee S."/>
            <person name="Bess C."/>
            <person name="Blankenburg K."/>
            <person name="Forbes L."/>
            <person name="Fu Q."/>
            <person name="Gubbala S."/>
            <person name="Hirani K."/>
            <person name="Jayaseelan J.C."/>
            <person name="Lara F."/>
            <person name="Munidasa M."/>
            <person name="Palculict T."/>
            <person name="Patil S."/>
            <person name="Pu L.-L."/>
            <person name="Saada N."/>
            <person name="Tang L."/>
            <person name="Weissenberger G."/>
            <person name="Zhu Y."/>
            <person name="Hemphill L."/>
            <person name="Shang Y."/>
            <person name="Youmans B."/>
            <person name="Ayvaz T."/>
            <person name="Ross M."/>
            <person name="Santibanez J."/>
            <person name="Aqrawi P."/>
            <person name="Gross S."/>
            <person name="Joshi V."/>
            <person name="Fowler G."/>
            <person name="Nazareth L."/>
            <person name="Reid J."/>
            <person name="Worley K."/>
            <person name="Petrosino J."/>
            <person name="Highlander S."/>
            <person name="Gibbs R."/>
        </authorList>
    </citation>
    <scope>NUCLEOTIDE SEQUENCE [LARGE SCALE GENOMIC DNA]</scope>
    <source>
        <strain evidence="1 2">JV-V03</strain>
    </source>
</reference>
<name>A0AA87ALG3_9LACO</name>
<comment type="caution">
    <text evidence="1">The sequence shown here is derived from an EMBL/GenBank/DDBJ whole genome shotgun (WGS) entry which is preliminary data.</text>
</comment>
<dbReference type="Proteomes" id="UP000003672">
    <property type="component" value="Unassembled WGS sequence"/>
</dbReference>
<evidence type="ECO:0000313" key="2">
    <source>
        <dbReference type="Proteomes" id="UP000003672"/>
    </source>
</evidence>
<sequence length="54" mass="6807">MNKNTIDCYLYWEKLHENGEEEGQKNFEIFCKFEHKIKMRGNFQKHLAFFHKYY</sequence>
<dbReference type="AlphaFoldDB" id="A0AA87ALG3"/>
<organism evidence="1 2">
    <name type="scientific">Lactobacillus paragasseri JV-V03</name>
    <dbReference type="NCBI Taxonomy" id="525326"/>
    <lineage>
        <taxon>Bacteria</taxon>
        <taxon>Bacillati</taxon>
        <taxon>Bacillota</taxon>
        <taxon>Bacilli</taxon>
        <taxon>Lactobacillales</taxon>
        <taxon>Lactobacillaceae</taxon>
        <taxon>Lactobacillus</taxon>
    </lineage>
</organism>
<accession>A0AA87ALG3</accession>
<evidence type="ECO:0000313" key="1">
    <source>
        <dbReference type="EMBL" id="EFJ69624.1"/>
    </source>
</evidence>